<feature type="domain" description="Transposable element P transposase-like RNase H C-terminal" evidence="2">
    <location>
        <begin position="175"/>
        <end position="207"/>
    </location>
</feature>
<dbReference type="PANTHER" id="PTHR47577">
    <property type="entry name" value="THAP DOMAIN-CONTAINING PROTEIN 6"/>
    <property type="match status" value="1"/>
</dbReference>
<evidence type="ECO:0008006" key="5">
    <source>
        <dbReference type="Google" id="ProtNLM"/>
    </source>
</evidence>
<organism evidence="3 4">
    <name type="scientific">Euphydryas editha</name>
    <name type="common">Edith's checkerspot</name>
    <dbReference type="NCBI Taxonomy" id="104508"/>
    <lineage>
        <taxon>Eukaryota</taxon>
        <taxon>Metazoa</taxon>
        <taxon>Ecdysozoa</taxon>
        <taxon>Arthropoda</taxon>
        <taxon>Hexapoda</taxon>
        <taxon>Insecta</taxon>
        <taxon>Pterygota</taxon>
        <taxon>Neoptera</taxon>
        <taxon>Endopterygota</taxon>
        <taxon>Lepidoptera</taxon>
        <taxon>Glossata</taxon>
        <taxon>Ditrysia</taxon>
        <taxon>Papilionoidea</taxon>
        <taxon>Nymphalidae</taxon>
        <taxon>Nymphalinae</taxon>
        <taxon>Euphydryas</taxon>
    </lineage>
</organism>
<dbReference type="InterPro" id="IPR048366">
    <property type="entry name" value="TNP-like_GBD"/>
</dbReference>
<reference evidence="3" key="1">
    <citation type="submission" date="2022-03" db="EMBL/GenBank/DDBJ databases">
        <authorList>
            <person name="Tunstrom K."/>
        </authorList>
    </citation>
    <scope>NUCLEOTIDE SEQUENCE</scope>
</reference>
<dbReference type="Pfam" id="PF21788">
    <property type="entry name" value="TNP-like_GBD"/>
    <property type="match status" value="1"/>
</dbReference>
<dbReference type="EMBL" id="CAKOGL010000007">
    <property type="protein sequence ID" value="CAH2088468.1"/>
    <property type="molecule type" value="Genomic_DNA"/>
</dbReference>
<keyword evidence="4" id="KW-1185">Reference proteome</keyword>
<evidence type="ECO:0000259" key="2">
    <source>
        <dbReference type="Pfam" id="PF21789"/>
    </source>
</evidence>
<feature type="domain" description="Transposable element P transposase-like GTP-binding insertion" evidence="1">
    <location>
        <begin position="2"/>
        <end position="91"/>
    </location>
</feature>
<dbReference type="InterPro" id="IPR048367">
    <property type="entry name" value="TNP-like_RNaseH_C"/>
</dbReference>
<evidence type="ECO:0000259" key="1">
    <source>
        <dbReference type="Pfam" id="PF21788"/>
    </source>
</evidence>
<name>A0AAU9TNA3_EUPED</name>
<gene>
    <name evidence="3" type="ORF">EEDITHA_LOCUS4625</name>
</gene>
<accession>A0AAU9TNA3</accession>
<comment type="caution">
    <text evidence="3">The sequence shown here is derived from an EMBL/GenBank/DDBJ whole genome shotgun (WGS) entry which is preliminary data.</text>
</comment>
<protein>
    <recommendedName>
        <fullName evidence="5">Transposase</fullName>
    </recommendedName>
</protein>
<dbReference type="PANTHER" id="PTHR47577:SF2">
    <property type="entry name" value="THAP DOMAIN CONTAINING 9"/>
    <property type="match status" value="1"/>
</dbReference>
<dbReference type="Pfam" id="PF21789">
    <property type="entry name" value="TNP-like_RNaseH_C"/>
    <property type="match status" value="1"/>
</dbReference>
<dbReference type="Proteomes" id="UP001153954">
    <property type="component" value="Unassembled WGS sequence"/>
</dbReference>
<sequence length="238" mass="27390">MKWEYLEMLYAADNSYGELRLLQKITEEHVKPEKMSKMRVKTVVQTFSHSVAVAAEHLTGRGDLPIECRQMIDIVILLDNLFDSMNSSTFHIPNGKIYKGPIRRNSPHHQFWLQAKNVLKTVKFVKKTENGNKIRNVDTTVPSVKNFIKTIEGMEALWIVLSRKYSFDTLLTRHFNQDPIENFFGNIRSYGARNNAPNSISFEGGYKALLINNYISPHSLKSNCEEDANACLQNLDFF</sequence>
<dbReference type="AlphaFoldDB" id="A0AAU9TNA3"/>
<proteinExistence type="predicted"/>
<evidence type="ECO:0000313" key="3">
    <source>
        <dbReference type="EMBL" id="CAH2088468.1"/>
    </source>
</evidence>
<evidence type="ECO:0000313" key="4">
    <source>
        <dbReference type="Proteomes" id="UP001153954"/>
    </source>
</evidence>